<evidence type="ECO:0000256" key="2">
    <source>
        <dbReference type="ARBA" id="ARBA00023125"/>
    </source>
</evidence>
<dbReference type="Gene3D" id="1.10.10.10">
    <property type="entry name" value="Winged helix-like DNA-binding domain superfamily/Winged helix DNA-binding domain"/>
    <property type="match status" value="1"/>
</dbReference>
<accession>A0A3D9RRI5</accession>
<dbReference type="EMBL" id="QTTN01000025">
    <property type="protein sequence ID" value="REE78691.1"/>
    <property type="molecule type" value="Genomic_DNA"/>
</dbReference>
<evidence type="ECO:0000313" key="5">
    <source>
        <dbReference type="EMBL" id="REE78691.1"/>
    </source>
</evidence>
<keyword evidence="1" id="KW-0805">Transcription regulation</keyword>
<keyword evidence="3" id="KW-0804">Transcription</keyword>
<protein>
    <submittedName>
        <fullName evidence="5">HxlR family transcriptional regulator</fullName>
    </submittedName>
</protein>
<dbReference type="InterPro" id="IPR002577">
    <property type="entry name" value="HTH_HxlR"/>
</dbReference>
<dbReference type="PANTHER" id="PTHR33204:SF29">
    <property type="entry name" value="TRANSCRIPTIONAL REGULATOR"/>
    <property type="match status" value="1"/>
</dbReference>
<dbReference type="InterPro" id="IPR036390">
    <property type="entry name" value="WH_DNA-bd_sf"/>
</dbReference>
<sequence>MKQYCKFESALSILIGKWKPVILLRLIANGTMRFSELQKAIPDINKRMLTQQLRELEYHDIVRREVYSQIPPKVEYSISEYGKGLSTVLQALNDWGATHVEHMDALYGEGRSEYESGARAEAEGGGAI</sequence>
<dbReference type="AlphaFoldDB" id="A0A3D9RRI5"/>
<dbReference type="Pfam" id="PF01638">
    <property type="entry name" value="HxlR"/>
    <property type="match status" value="1"/>
</dbReference>
<evidence type="ECO:0000313" key="6">
    <source>
        <dbReference type="Proteomes" id="UP000256304"/>
    </source>
</evidence>
<name>A0A3D9RRI5_9BACL</name>
<keyword evidence="2" id="KW-0238">DNA-binding</keyword>
<evidence type="ECO:0000256" key="3">
    <source>
        <dbReference type="ARBA" id="ARBA00023163"/>
    </source>
</evidence>
<comment type="caution">
    <text evidence="5">The sequence shown here is derived from an EMBL/GenBank/DDBJ whole genome shotgun (WGS) entry which is preliminary data.</text>
</comment>
<evidence type="ECO:0000256" key="1">
    <source>
        <dbReference type="ARBA" id="ARBA00023015"/>
    </source>
</evidence>
<gene>
    <name evidence="5" type="ORF">A8990_12588</name>
</gene>
<feature type="domain" description="HTH hxlR-type" evidence="4">
    <location>
        <begin position="5"/>
        <end position="104"/>
    </location>
</feature>
<dbReference type="PROSITE" id="PS51118">
    <property type="entry name" value="HTH_HXLR"/>
    <property type="match status" value="1"/>
</dbReference>
<proteinExistence type="predicted"/>
<dbReference type="Proteomes" id="UP000256304">
    <property type="component" value="Unassembled WGS sequence"/>
</dbReference>
<evidence type="ECO:0000259" key="4">
    <source>
        <dbReference type="PROSITE" id="PS51118"/>
    </source>
</evidence>
<organism evidence="5 6">
    <name type="scientific">Paenibacillus taihuensis</name>
    <dbReference type="NCBI Taxonomy" id="1156355"/>
    <lineage>
        <taxon>Bacteria</taxon>
        <taxon>Bacillati</taxon>
        <taxon>Bacillota</taxon>
        <taxon>Bacilli</taxon>
        <taxon>Bacillales</taxon>
        <taxon>Paenibacillaceae</taxon>
        <taxon>Paenibacillus</taxon>
    </lineage>
</organism>
<keyword evidence="6" id="KW-1185">Reference proteome</keyword>
<dbReference type="PANTHER" id="PTHR33204">
    <property type="entry name" value="TRANSCRIPTIONAL REGULATOR, MARR FAMILY"/>
    <property type="match status" value="1"/>
</dbReference>
<reference evidence="5 6" key="1">
    <citation type="submission" date="2018-08" db="EMBL/GenBank/DDBJ databases">
        <title>Genomic Encyclopedia of Type Strains, Phase III (KMG-III): the genomes of soil and plant-associated and newly described type strains.</title>
        <authorList>
            <person name="Whitman W."/>
        </authorList>
    </citation>
    <scope>NUCLEOTIDE SEQUENCE [LARGE SCALE GENOMIC DNA]</scope>
    <source>
        <strain evidence="5 6">CGMCC 1.10966</strain>
    </source>
</reference>
<dbReference type="InterPro" id="IPR036388">
    <property type="entry name" value="WH-like_DNA-bd_sf"/>
</dbReference>
<dbReference type="OrthoDB" id="9791143at2"/>
<dbReference type="GO" id="GO:0003677">
    <property type="term" value="F:DNA binding"/>
    <property type="evidence" value="ECO:0007669"/>
    <property type="project" value="UniProtKB-KW"/>
</dbReference>
<dbReference type="RefSeq" id="WP_116190777.1">
    <property type="nucleotide sequence ID" value="NZ_QTTN01000025.1"/>
</dbReference>
<dbReference type="SUPFAM" id="SSF46785">
    <property type="entry name" value="Winged helix' DNA-binding domain"/>
    <property type="match status" value="1"/>
</dbReference>